<gene>
    <name evidence="1" type="ORF">DEO27_014470</name>
</gene>
<proteinExistence type="predicted"/>
<organism evidence="1 2">
    <name type="scientific">Mucilaginibacter rubeus</name>
    <dbReference type="NCBI Taxonomy" id="2027860"/>
    <lineage>
        <taxon>Bacteria</taxon>
        <taxon>Pseudomonadati</taxon>
        <taxon>Bacteroidota</taxon>
        <taxon>Sphingobacteriia</taxon>
        <taxon>Sphingobacteriales</taxon>
        <taxon>Sphingobacteriaceae</taxon>
        <taxon>Mucilaginibacter</taxon>
    </lineage>
</organism>
<dbReference type="PANTHER" id="PTHR36452:SF1">
    <property type="entry name" value="DUF2461 DOMAIN-CONTAINING PROTEIN"/>
    <property type="match status" value="1"/>
</dbReference>
<sequence>MSQLLLPASVFDFMRQLKQNNNREWFAQNKEAYQLQLEYVETFTEGLLNLVNTHDVIETPTAKRALHRIYRDIRFSKDKTPFKSNWSGGFKRAGKHRRGGYYFHLEPGNTFIGGGFWAPNTPDLKRIRDDIAFDPSPLKQIINSKEFKTVFGVLEGEQLKTTPKGYAADDDAIELLRYKQFLVRRRFTDAEALSPDFVKQASDTFKSMRPFFDYMSDVLTANLNGEED</sequence>
<dbReference type="Pfam" id="PF09365">
    <property type="entry name" value="DUF2461"/>
    <property type="match status" value="1"/>
</dbReference>
<protein>
    <submittedName>
        <fullName evidence="1">DUF2461 domain-containing protein</fullName>
    </submittedName>
</protein>
<dbReference type="InterPro" id="IPR015996">
    <property type="entry name" value="UCP028451"/>
</dbReference>
<accession>A0A5C1HZP7</accession>
<dbReference type="OrthoDB" id="9794241at2"/>
<dbReference type="PANTHER" id="PTHR36452">
    <property type="entry name" value="CHROMOSOME 12, WHOLE GENOME SHOTGUN SEQUENCE"/>
    <property type="match status" value="1"/>
</dbReference>
<keyword evidence="2" id="KW-1185">Reference proteome</keyword>
<evidence type="ECO:0000313" key="1">
    <source>
        <dbReference type="EMBL" id="QEM11175.1"/>
    </source>
</evidence>
<dbReference type="PIRSF" id="PIRSF028451">
    <property type="entry name" value="UCP028451"/>
    <property type="match status" value="1"/>
</dbReference>
<name>A0A5C1HZP7_9SPHI</name>
<evidence type="ECO:0000313" key="2">
    <source>
        <dbReference type="Proteomes" id="UP000251402"/>
    </source>
</evidence>
<dbReference type="KEGG" id="mrub:DEO27_014470"/>
<dbReference type="RefSeq" id="WP_112573718.1">
    <property type="nucleotide sequence ID" value="NZ_CP043450.1"/>
</dbReference>
<dbReference type="EMBL" id="CP043450">
    <property type="protein sequence ID" value="QEM11175.1"/>
    <property type="molecule type" value="Genomic_DNA"/>
</dbReference>
<dbReference type="Proteomes" id="UP000251402">
    <property type="component" value="Chromosome"/>
</dbReference>
<reference evidence="1" key="1">
    <citation type="submission" date="2019-08" db="EMBL/GenBank/DDBJ databases">
        <title>Comparative genome analysis confer to the adaptation heavy metal polluted environment.</title>
        <authorList>
            <person name="Li Y."/>
        </authorList>
    </citation>
    <scope>NUCLEOTIDE SEQUENCE [LARGE SCALE GENOMIC DNA]</scope>
    <source>
        <strain evidence="1">P1</strain>
    </source>
</reference>
<dbReference type="InterPro" id="IPR012808">
    <property type="entry name" value="CHP02453"/>
</dbReference>
<dbReference type="NCBIfam" id="TIGR02453">
    <property type="entry name" value="TIGR02453 family protein"/>
    <property type="match status" value="1"/>
</dbReference>
<dbReference type="AlphaFoldDB" id="A0A5C1HZP7"/>